<keyword evidence="5" id="KW-0378">Hydrolase</keyword>
<dbReference type="GO" id="GO:0008237">
    <property type="term" value="F:metallopeptidase activity"/>
    <property type="evidence" value="ECO:0007669"/>
    <property type="project" value="UniProtKB-KW"/>
</dbReference>
<dbReference type="SUPFAM" id="SSF55486">
    <property type="entry name" value="Metalloproteases ('zincins'), catalytic domain"/>
    <property type="match status" value="1"/>
</dbReference>
<dbReference type="InterPro" id="IPR032534">
    <property type="entry name" value="EcxA_zinc-bd"/>
</dbReference>
<keyword evidence="5" id="KW-0645">Protease</keyword>
<keyword evidence="1" id="KW-0732">Signal</keyword>
<dbReference type="Gene3D" id="3.40.390.10">
    <property type="entry name" value="Collagenase (Catalytic Domain)"/>
    <property type="match status" value="1"/>
</dbReference>
<keyword evidence="5" id="KW-0482">Metalloprotease</keyword>
<evidence type="ECO:0000259" key="2">
    <source>
        <dbReference type="Pfam" id="PF16313"/>
    </source>
</evidence>
<dbReference type="InterPro" id="IPR033413">
    <property type="entry name" value="DUF5117"/>
</dbReference>
<comment type="caution">
    <text evidence="5">The sequence shown here is derived from an EMBL/GenBank/DDBJ whole genome shotgun (WGS) entry which is preliminary data.</text>
</comment>
<evidence type="ECO:0000313" key="5">
    <source>
        <dbReference type="EMBL" id="MCP9610627.1"/>
    </source>
</evidence>
<dbReference type="PANTHER" id="PTHR38478">
    <property type="entry name" value="PEPTIDASE M1A AND M12B"/>
    <property type="match status" value="1"/>
</dbReference>
<protein>
    <submittedName>
        <fullName evidence="5">Zinc-dependent metalloprotease</fullName>
    </submittedName>
</protein>
<gene>
    <name evidence="5" type="ORF">NMU02_00770</name>
</gene>
<feature type="domain" description="EcxA zinc-binding" evidence="2">
    <location>
        <begin position="439"/>
        <end position="755"/>
    </location>
</feature>
<evidence type="ECO:0000259" key="4">
    <source>
        <dbReference type="Pfam" id="PF17162"/>
    </source>
</evidence>
<feature type="domain" description="DUF5118" evidence="4">
    <location>
        <begin position="63"/>
        <end position="111"/>
    </location>
</feature>
<dbReference type="InterPro" id="IPR033428">
    <property type="entry name" value="DUF5118"/>
</dbReference>
<sequence length="879" mass="99693">MKRNKYFLLGIVFAFLGTTVPYDVFAGQETPQENTLKLFKKKRKKKAQEEAGNQEKEENKSLKDYNNIVGEGTISQSGLFKVHQKKNDYYFEIPDSLIGRDMLVVNKLRKVPAEINKAGINKGINYQTEIIRFEWDKAGNKLLVREVQPRPVYPPKDVIGLSVEDNYIDPLMFSFKIDAYNADSTSFVVKINDVYNGESALNRFFPNLNVSSSVNKDLSRIVKVKAFDNNVAVISELTANVKEFNEVTNLTAEVSSSIVVLPEKPMVGRYTSPKVGYFSVPRLEYSDKQQRVSKRELITRWRLEPRPEDRDAYLRGELVEPARPIIFYIDRTTPVQWRKYIKQGVEDWQVAFEKAGFKNAIVARELSDTVPDDDDINYSVINYVASEMSNAMGPSITDPRSGEIIEADVIWWHNVIAVLKQWITIQTGAVNPAAGQPILPDSLMGDAMRFVACHEIGHSLGLRHNMMASAAYPTDSLRSKSFTEKMKSTASSIMDYARYNYVAQPGDGIKDLAPHIGPYDIFAIEYGYRWYNVESPAEEKEVLYEFLNDHKGKLYRYADAQPMRDASDPRAMIEDLGDDNVKAARYGMANLKRIMPKLIAWTTTGERGQTYTDAGKLYNGVIGQWNNYLYHVLSNVGGMYLDNTEVGDGQQTYTFVEKKRQKEALQFLLDEVFSNPEWLLKADINKYTYPIQVSSVLGNIENSPSFVLKNAQGYLFWDLLSNNRIVRMLENEKQNGKHAFTAIEMLDMMHKHIFGVTQRGGIPDANERELQKGFVDALLIAAQEEATTKEAPKLHLLSQPTAWCCNFHLDEDKAAGGRVVNFYSGQSNRTSDAVSVKRGELLRILDLLKSRLSSTADIAAKYHYKDVILRIETGLGLTK</sequence>
<dbReference type="Pfam" id="PF16313">
    <property type="entry name" value="DUF4953"/>
    <property type="match status" value="1"/>
</dbReference>
<evidence type="ECO:0000313" key="6">
    <source>
        <dbReference type="Proteomes" id="UP001205603"/>
    </source>
</evidence>
<evidence type="ECO:0000256" key="1">
    <source>
        <dbReference type="SAM" id="SignalP"/>
    </source>
</evidence>
<keyword evidence="6" id="KW-1185">Reference proteome</keyword>
<name>A0ABT1MDB7_9BACT</name>
<dbReference type="PANTHER" id="PTHR38478:SF1">
    <property type="entry name" value="ZINC DEPENDENT METALLOPROTEASE DOMAIN LIPOPROTEIN"/>
    <property type="match status" value="1"/>
</dbReference>
<reference evidence="5 6" key="1">
    <citation type="submission" date="2022-07" db="EMBL/GenBank/DDBJ databases">
        <title>Fecal culturing of patients with breast cancer.</title>
        <authorList>
            <person name="Teng N.M.Y."/>
            <person name="Kiu R."/>
            <person name="Evans R."/>
            <person name="Baker D.J."/>
            <person name="Zenner C."/>
            <person name="Robinson S.D."/>
            <person name="Hall L.J."/>
        </authorList>
    </citation>
    <scope>NUCLEOTIDE SEQUENCE [LARGE SCALE GENOMIC DNA]</scope>
    <source>
        <strain evidence="5 6">LH1063</strain>
    </source>
</reference>
<dbReference type="Pfam" id="PF17162">
    <property type="entry name" value="DUF5118"/>
    <property type="match status" value="1"/>
</dbReference>
<dbReference type="RefSeq" id="WP_255025444.1">
    <property type="nucleotide sequence ID" value="NZ_JANDHW010000001.1"/>
</dbReference>
<dbReference type="Proteomes" id="UP001205603">
    <property type="component" value="Unassembled WGS sequence"/>
</dbReference>
<dbReference type="EMBL" id="JANDHW010000001">
    <property type="protein sequence ID" value="MCP9610627.1"/>
    <property type="molecule type" value="Genomic_DNA"/>
</dbReference>
<feature type="signal peptide" evidence="1">
    <location>
        <begin position="1"/>
        <end position="26"/>
    </location>
</feature>
<dbReference type="CDD" id="cd04276">
    <property type="entry name" value="ZnMc_MMP_like_2"/>
    <property type="match status" value="1"/>
</dbReference>
<organism evidence="5 6">
    <name type="scientific">Coprobacter tertius</name>
    <dbReference type="NCBI Taxonomy" id="2944915"/>
    <lineage>
        <taxon>Bacteria</taxon>
        <taxon>Pseudomonadati</taxon>
        <taxon>Bacteroidota</taxon>
        <taxon>Bacteroidia</taxon>
        <taxon>Bacteroidales</taxon>
        <taxon>Barnesiellaceae</taxon>
        <taxon>Coprobacter</taxon>
    </lineage>
</organism>
<proteinExistence type="predicted"/>
<feature type="domain" description="DUF5117" evidence="3">
    <location>
        <begin position="123"/>
        <end position="306"/>
    </location>
</feature>
<evidence type="ECO:0000259" key="3">
    <source>
        <dbReference type="Pfam" id="PF17148"/>
    </source>
</evidence>
<feature type="chain" id="PRO_5045170030" evidence="1">
    <location>
        <begin position="27"/>
        <end position="879"/>
    </location>
</feature>
<accession>A0ABT1MDB7</accession>
<dbReference type="InterPro" id="IPR024079">
    <property type="entry name" value="MetalloPept_cat_dom_sf"/>
</dbReference>
<dbReference type="InterPro" id="IPR034032">
    <property type="entry name" value="Zn_MMP-like_bac"/>
</dbReference>
<dbReference type="Pfam" id="PF17148">
    <property type="entry name" value="DUF5117"/>
    <property type="match status" value="1"/>
</dbReference>